<proteinExistence type="predicted"/>
<dbReference type="PROSITE" id="PS51257">
    <property type="entry name" value="PROKAR_LIPOPROTEIN"/>
    <property type="match status" value="1"/>
</dbReference>
<name>F0XWK9_AURAN</name>
<dbReference type="AlphaFoldDB" id="F0XWK9"/>
<organism evidence="3">
    <name type="scientific">Aureococcus anophagefferens</name>
    <name type="common">Harmful bloom alga</name>
    <dbReference type="NCBI Taxonomy" id="44056"/>
    <lineage>
        <taxon>Eukaryota</taxon>
        <taxon>Sar</taxon>
        <taxon>Stramenopiles</taxon>
        <taxon>Ochrophyta</taxon>
        <taxon>Pelagophyceae</taxon>
        <taxon>Pelagomonadales</taxon>
        <taxon>Pelagomonadaceae</taxon>
        <taxon>Aureococcus</taxon>
    </lineage>
</organism>
<keyword evidence="1" id="KW-0732">Signal</keyword>
<dbReference type="KEGG" id="aaf:AURANDRAFT_60864"/>
<accession>F0XWK9</accession>
<dbReference type="Proteomes" id="UP000002729">
    <property type="component" value="Unassembled WGS sequence"/>
</dbReference>
<reference evidence="2 3" key="1">
    <citation type="journal article" date="2011" name="Proc. Natl. Acad. Sci. U.S.A.">
        <title>Niche of harmful alga Aureococcus anophagefferens revealed through ecogenomics.</title>
        <authorList>
            <person name="Gobler C.J."/>
            <person name="Berry D.L."/>
            <person name="Dyhrman S.T."/>
            <person name="Wilhelm S.W."/>
            <person name="Salamov A."/>
            <person name="Lobanov A.V."/>
            <person name="Zhang Y."/>
            <person name="Collier J.L."/>
            <person name="Wurch L.L."/>
            <person name="Kustka A.B."/>
            <person name="Dill B.D."/>
            <person name="Shah M."/>
            <person name="VerBerkmoes N.C."/>
            <person name="Kuo A."/>
            <person name="Terry A."/>
            <person name="Pangilinan J."/>
            <person name="Lindquist E.A."/>
            <person name="Lucas S."/>
            <person name="Paulsen I.T."/>
            <person name="Hattenrath-Lehmann T.K."/>
            <person name="Talmage S.C."/>
            <person name="Walker E.A."/>
            <person name="Koch F."/>
            <person name="Burson A.M."/>
            <person name="Marcoval M.A."/>
            <person name="Tang Y.Z."/>
            <person name="Lecleir G.R."/>
            <person name="Coyne K.J."/>
            <person name="Berg G.M."/>
            <person name="Bertrand E.M."/>
            <person name="Saito M.A."/>
            <person name="Gladyshev V.N."/>
            <person name="Grigoriev I.V."/>
        </authorList>
    </citation>
    <scope>NUCLEOTIDE SEQUENCE [LARGE SCALE GENOMIC DNA]</scope>
    <source>
        <strain evidence="3">CCMP 1984</strain>
    </source>
</reference>
<dbReference type="InParanoid" id="F0XWK9"/>
<evidence type="ECO:0000313" key="3">
    <source>
        <dbReference type="Proteomes" id="UP000002729"/>
    </source>
</evidence>
<protein>
    <submittedName>
        <fullName evidence="2">Uncharacterized protein</fullName>
    </submittedName>
</protein>
<dbReference type="EMBL" id="GL833120">
    <property type="protein sequence ID" value="EGB12788.1"/>
    <property type="molecule type" value="Genomic_DNA"/>
</dbReference>
<dbReference type="GeneID" id="20223207"/>
<keyword evidence="3" id="KW-1185">Reference proteome</keyword>
<evidence type="ECO:0000313" key="2">
    <source>
        <dbReference type="EMBL" id="EGB12788.1"/>
    </source>
</evidence>
<feature type="chain" id="PRO_5003262485" evidence="1">
    <location>
        <begin position="26"/>
        <end position="318"/>
    </location>
</feature>
<evidence type="ECO:0000256" key="1">
    <source>
        <dbReference type="SAM" id="SignalP"/>
    </source>
</evidence>
<sequence>MGGLRRRPGLLWLVVAGCRVAGASTSLVLHVASPSAARSCAEVVRQLGKGALLRGGRLVVVTAEAAEAGAPWVDRVVSHGARLNATLRFEPRFEGLGRTERVVGALVAEMERWLGAPSPDGGRVASLDLDVWTPCGGLGRLFGERGAPLPDGAGGVVAAASVEPPLGHATNADLGVVALAWPAQSSPGLALQYRKARDLTLRRAADALAAELRRHATEAPLSYGEAPPDALVDALRGVANIEHAFLAPALRCDACAEGCAGARAAKESEIPNFKGSFLGRFPLVLADFWTSDHLSERPRSVNAFPGTRARGTLTLKRR</sequence>
<dbReference type="RefSeq" id="XP_009032429.1">
    <property type="nucleotide sequence ID" value="XM_009034181.1"/>
</dbReference>
<gene>
    <name evidence="2" type="ORF">AURANDRAFT_60864</name>
</gene>
<feature type="signal peptide" evidence="1">
    <location>
        <begin position="1"/>
        <end position="25"/>
    </location>
</feature>